<protein>
    <recommendedName>
        <fullName evidence="1">F-box domain-containing protein</fullName>
    </recommendedName>
</protein>
<comment type="caution">
    <text evidence="2">The sequence shown here is derived from an EMBL/GenBank/DDBJ whole genome shotgun (WGS) entry which is preliminary data.</text>
</comment>
<dbReference type="Pfam" id="PF00646">
    <property type="entry name" value="F-box"/>
    <property type="match status" value="1"/>
</dbReference>
<evidence type="ECO:0000313" key="3">
    <source>
        <dbReference type="Proteomes" id="UP001432027"/>
    </source>
</evidence>
<dbReference type="InterPro" id="IPR001810">
    <property type="entry name" value="F-box_dom"/>
</dbReference>
<reference evidence="2" key="1">
    <citation type="submission" date="2023-10" db="EMBL/GenBank/DDBJ databases">
        <title>Genome assembly of Pristionchus species.</title>
        <authorList>
            <person name="Yoshida K."/>
            <person name="Sommer R.J."/>
        </authorList>
    </citation>
    <scope>NUCLEOTIDE SEQUENCE</scope>
    <source>
        <strain evidence="2">RS0144</strain>
    </source>
</reference>
<feature type="domain" description="F-box" evidence="1">
    <location>
        <begin position="5"/>
        <end position="52"/>
    </location>
</feature>
<name>A0AAV5S939_9BILA</name>
<dbReference type="Proteomes" id="UP001432027">
    <property type="component" value="Unassembled WGS sequence"/>
</dbReference>
<keyword evidence="3" id="KW-1185">Reference proteome</keyword>
<dbReference type="SMART" id="SM00256">
    <property type="entry name" value="FBOX"/>
    <property type="match status" value="1"/>
</dbReference>
<evidence type="ECO:0000259" key="1">
    <source>
        <dbReference type="PROSITE" id="PS50181"/>
    </source>
</evidence>
<feature type="non-terminal residue" evidence="2">
    <location>
        <position position="131"/>
    </location>
</feature>
<dbReference type="EMBL" id="BTSX01000001">
    <property type="protein sequence ID" value="GMS78640.1"/>
    <property type="molecule type" value="Genomic_DNA"/>
</dbReference>
<evidence type="ECO:0000313" key="2">
    <source>
        <dbReference type="EMBL" id="GMS78640.1"/>
    </source>
</evidence>
<gene>
    <name evidence="2" type="ORF">PENTCL1PPCAC_815</name>
</gene>
<dbReference type="InterPro" id="IPR036047">
    <property type="entry name" value="F-box-like_dom_sf"/>
</dbReference>
<dbReference type="PROSITE" id="PS50181">
    <property type="entry name" value="FBOX"/>
    <property type="match status" value="1"/>
</dbReference>
<organism evidence="2 3">
    <name type="scientific">Pristionchus entomophagus</name>
    <dbReference type="NCBI Taxonomy" id="358040"/>
    <lineage>
        <taxon>Eukaryota</taxon>
        <taxon>Metazoa</taxon>
        <taxon>Ecdysozoa</taxon>
        <taxon>Nematoda</taxon>
        <taxon>Chromadorea</taxon>
        <taxon>Rhabditida</taxon>
        <taxon>Rhabditina</taxon>
        <taxon>Diplogasteromorpha</taxon>
        <taxon>Diplogasteroidea</taxon>
        <taxon>Neodiplogasteridae</taxon>
        <taxon>Pristionchus</taxon>
    </lineage>
</organism>
<accession>A0AAV5S939</accession>
<feature type="non-terminal residue" evidence="2">
    <location>
        <position position="1"/>
    </location>
</feature>
<dbReference type="Gene3D" id="1.20.1280.50">
    <property type="match status" value="1"/>
</dbReference>
<proteinExistence type="predicted"/>
<sequence>SESMSNDFLGIPQNAIEMIFSYLDDKSLLRLREVCKSANDSVNDCLLNFQEIQISCYSYAQKRENTISVSFNLSRYERPIYEYWKIGLKNIVHKLGITGFKFSDKENVRDVTAKIENGKVKSFLEYLKPRI</sequence>
<dbReference type="SUPFAM" id="SSF81383">
    <property type="entry name" value="F-box domain"/>
    <property type="match status" value="1"/>
</dbReference>
<dbReference type="AlphaFoldDB" id="A0AAV5S939"/>